<protein>
    <submittedName>
        <fullName evidence="2">Serine hydrolase</fullName>
    </submittedName>
</protein>
<dbReference type="Gene3D" id="3.40.710.10">
    <property type="entry name" value="DD-peptidase/beta-lactamase superfamily"/>
    <property type="match status" value="1"/>
</dbReference>
<dbReference type="Pfam" id="PF00144">
    <property type="entry name" value="Beta-lactamase"/>
    <property type="match status" value="1"/>
</dbReference>
<evidence type="ECO:0000313" key="2">
    <source>
        <dbReference type="EMBL" id="AVX26045.1"/>
    </source>
</evidence>
<dbReference type="AlphaFoldDB" id="A0AAD0MXK0"/>
<dbReference type="RefSeq" id="WP_029572226.1">
    <property type="nucleotide sequence ID" value="NZ_CP028490.1"/>
</dbReference>
<dbReference type="PANTHER" id="PTHR46825:SF7">
    <property type="entry name" value="D-ALANYL-D-ALANINE CARBOXYPEPTIDASE"/>
    <property type="match status" value="1"/>
</dbReference>
<organism evidence="2 3">
    <name type="scientific">Pseudomonas syringae pv. atrofaciens</name>
    <dbReference type="NCBI Taxonomy" id="192087"/>
    <lineage>
        <taxon>Bacteria</taxon>
        <taxon>Pseudomonadati</taxon>
        <taxon>Pseudomonadota</taxon>
        <taxon>Gammaproteobacteria</taxon>
        <taxon>Pseudomonadales</taxon>
        <taxon>Pseudomonadaceae</taxon>
        <taxon>Pseudomonas</taxon>
        <taxon>Pseudomonas syringae</taxon>
    </lineage>
</organism>
<proteinExistence type="predicted"/>
<evidence type="ECO:0000259" key="1">
    <source>
        <dbReference type="Pfam" id="PF00144"/>
    </source>
</evidence>
<keyword evidence="2" id="KW-0378">Hydrolase</keyword>
<dbReference type="GO" id="GO:0016787">
    <property type="term" value="F:hydrolase activity"/>
    <property type="evidence" value="ECO:0007669"/>
    <property type="project" value="UniProtKB-KW"/>
</dbReference>
<dbReference type="SUPFAM" id="SSF56601">
    <property type="entry name" value="beta-lactamase/transpeptidase-like"/>
    <property type="match status" value="1"/>
</dbReference>
<dbReference type="EMBL" id="CP028490">
    <property type="protein sequence ID" value="AVX26045.1"/>
    <property type="molecule type" value="Genomic_DNA"/>
</dbReference>
<dbReference type="InterPro" id="IPR001466">
    <property type="entry name" value="Beta-lactam-related"/>
</dbReference>
<dbReference type="Proteomes" id="UP000240475">
    <property type="component" value="Chromosome"/>
</dbReference>
<accession>A0AAD0MXK0</accession>
<evidence type="ECO:0000313" key="3">
    <source>
        <dbReference type="Proteomes" id="UP000240475"/>
    </source>
</evidence>
<dbReference type="InterPro" id="IPR050491">
    <property type="entry name" value="AmpC-like"/>
</dbReference>
<dbReference type="PANTHER" id="PTHR46825">
    <property type="entry name" value="D-ALANYL-D-ALANINE-CARBOXYPEPTIDASE/ENDOPEPTIDASE AMPH"/>
    <property type="match status" value="1"/>
</dbReference>
<feature type="domain" description="Beta-lactamase-related" evidence="1">
    <location>
        <begin position="18"/>
        <end position="257"/>
    </location>
</feature>
<sequence>MLISLVSNGQPQTPDRLELMAPWWSFTKTVLAATALSLVQDGLIGLDDPIPDQPFTLRQLLRHEAGLADYGELAEYRTAVAKGEPAWPADEMMRCLDGTRLRYSPGTGWRYSNVGYLFIGRLIERLTDMTLDDAVIQRALAPLGISNVRFAKTRADLQAPHLGSTSNYDPAWVYHGLLIGPISQAALFLDRLLSAELLCAALLQEMQTARTLGGPIPGRPWITPGYGLGLMQGSIDGGHFLAGHTGCGPGSVMAVYRIGDGGASACCAAFEVDATEGAVEAIVAGQLMQLLRQGADGIKVL</sequence>
<dbReference type="InterPro" id="IPR012338">
    <property type="entry name" value="Beta-lactam/transpept-like"/>
</dbReference>
<gene>
    <name evidence="2" type="ORF">DA456_23105</name>
</gene>
<reference evidence="2 3" key="1">
    <citation type="submission" date="2018-04" db="EMBL/GenBank/DDBJ databases">
        <authorList>
            <person name="Cha J.-S."/>
        </authorList>
    </citation>
    <scope>NUCLEOTIDE SEQUENCE [LARGE SCALE GENOMIC DNA]</scope>
    <source>
        <strain evidence="2 3">LMG5095</strain>
    </source>
</reference>
<name>A0AAD0MXK0_PSESX</name>